<accession>A0A9E5MMB2</accession>
<evidence type="ECO:0000256" key="3">
    <source>
        <dbReference type="ARBA" id="ARBA00022475"/>
    </source>
</evidence>
<keyword evidence="2" id="KW-0813">Transport</keyword>
<keyword evidence="10" id="KW-1185">Reference proteome</keyword>
<keyword evidence="5 7" id="KW-1133">Transmembrane helix</keyword>
<dbReference type="Gene3D" id="1.20.1250.20">
    <property type="entry name" value="MFS general substrate transporter like domains"/>
    <property type="match status" value="1"/>
</dbReference>
<name>A0A9E5MMB2_9GAMM</name>
<evidence type="ECO:0000313" key="9">
    <source>
        <dbReference type="EMBL" id="NHO66803.1"/>
    </source>
</evidence>
<feature type="transmembrane region" description="Helical" evidence="7">
    <location>
        <begin position="166"/>
        <end position="188"/>
    </location>
</feature>
<comment type="caution">
    <text evidence="9">The sequence shown here is derived from an EMBL/GenBank/DDBJ whole genome shotgun (WGS) entry which is preliminary data.</text>
</comment>
<dbReference type="CDD" id="cd06173">
    <property type="entry name" value="MFS_MefA_like"/>
    <property type="match status" value="1"/>
</dbReference>
<dbReference type="SUPFAM" id="SSF103473">
    <property type="entry name" value="MFS general substrate transporter"/>
    <property type="match status" value="1"/>
</dbReference>
<evidence type="ECO:0000313" key="10">
    <source>
        <dbReference type="Proteomes" id="UP000787472"/>
    </source>
</evidence>
<dbReference type="InterPro" id="IPR010290">
    <property type="entry name" value="TM_effector"/>
</dbReference>
<keyword evidence="6 7" id="KW-0472">Membrane</keyword>
<dbReference type="GO" id="GO:0022857">
    <property type="term" value="F:transmembrane transporter activity"/>
    <property type="evidence" value="ECO:0007669"/>
    <property type="project" value="InterPro"/>
</dbReference>
<evidence type="ECO:0000256" key="2">
    <source>
        <dbReference type="ARBA" id="ARBA00022448"/>
    </source>
</evidence>
<dbReference type="Pfam" id="PF05977">
    <property type="entry name" value="MFS_3"/>
    <property type="match status" value="1"/>
</dbReference>
<feature type="transmembrane region" description="Helical" evidence="7">
    <location>
        <begin position="7"/>
        <end position="29"/>
    </location>
</feature>
<dbReference type="PANTHER" id="PTHR23513">
    <property type="entry name" value="INTEGRAL MEMBRANE EFFLUX PROTEIN-RELATED"/>
    <property type="match status" value="1"/>
</dbReference>
<dbReference type="InterPro" id="IPR020846">
    <property type="entry name" value="MFS_dom"/>
</dbReference>
<feature type="domain" description="Major facilitator superfamily (MFS) profile" evidence="8">
    <location>
        <begin position="1"/>
        <end position="187"/>
    </location>
</feature>
<dbReference type="EMBL" id="JAAONZ010000012">
    <property type="protein sequence ID" value="NHO66803.1"/>
    <property type="molecule type" value="Genomic_DNA"/>
</dbReference>
<evidence type="ECO:0000256" key="6">
    <source>
        <dbReference type="ARBA" id="ARBA00023136"/>
    </source>
</evidence>
<evidence type="ECO:0000256" key="5">
    <source>
        <dbReference type="ARBA" id="ARBA00022989"/>
    </source>
</evidence>
<dbReference type="InterPro" id="IPR036259">
    <property type="entry name" value="MFS_trans_sf"/>
</dbReference>
<dbReference type="Proteomes" id="UP000787472">
    <property type="component" value="Unassembled WGS sequence"/>
</dbReference>
<protein>
    <submittedName>
        <fullName evidence="9">MFS transporter</fullName>
    </submittedName>
</protein>
<feature type="transmembrane region" description="Helical" evidence="7">
    <location>
        <begin position="277"/>
        <end position="306"/>
    </location>
</feature>
<evidence type="ECO:0000256" key="7">
    <source>
        <dbReference type="SAM" id="Phobius"/>
    </source>
</evidence>
<feature type="transmembrane region" description="Helical" evidence="7">
    <location>
        <begin position="209"/>
        <end position="235"/>
    </location>
</feature>
<keyword evidence="3" id="KW-1003">Cell membrane</keyword>
<organism evidence="9 10">
    <name type="scientific">Pseudomaricurvus hydrocarbonicus</name>
    <dbReference type="NCBI Taxonomy" id="1470433"/>
    <lineage>
        <taxon>Bacteria</taxon>
        <taxon>Pseudomonadati</taxon>
        <taxon>Pseudomonadota</taxon>
        <taxon>Gammaproteobacteria</taxon>
        <taxon>Cellvibrionales</taxon>
        <taxon>Cellvibrionaceae</taxon>
        <taxon>Pseudomaricurvus</taxon>
    </lineage>
</organism>
<dbReference type="AlphaFoldDB" id="A0A9E5MMB2"/>
<dbReference type="PROSITE" id="PS50850">
    <property type="entry name" value="MFS"/>
    <property type="match status" value="1"/>
</dbReference>
<feature type="transmembrane region" description="Helical" evidence="7">
    <location>
        <begin position="358"/>
        <end position="383"/>
    </location>
</feature>
<sequence length="401" mass="43095">MNYSVLIPYLMARACMSLTNTMLSVAIGWHLYKLTGNPFDLAMVGLVQIIPMLLLFMVTGWVVDHFSRKRILVICALLETLILLFLASAMHTQDFDKYTIFTLLFIHGCSRAFFGPAQQAILPNIVSREALAQAVAITSTVWNVASTSGPFIAGLLLAWIDKDTYWVLGGLGFTGTVLFLTLPAISHVQPTARGLAQLLGGIQFIKNNPIVLGSISLDMFAVLAGSVMALLPIYALDILHVGPDALGVLRGMPALGAVMVGLVMAKIPMRNTGPSLFIALVVFALSIVLFAYSTVFWLSLVALWVYGAADMVSVNIRSTLIQIATPDDLRGRVSAVNSIFIATSNKMGDFRAGSVATILSPVATVALGGLMALIVAVGGCYLFPTIRKLDKLDDIDAESRQ</sequence>
<evidence type="ECO:0000256" key="4">
    <source>
        <dbReference type="ARBA" id="ARBA00022692"/>
    </source>
</evidence>
<keyword evidence="4 7" id="KW-0812">Transmembrane</keyword>
<dbReference type="PANTHER" id="PTHR23513:SF9">
    <property type="entry name" value="ENTEROBACTIN EXPORTER ENTS"/>
    <property type="match status" value="1"/>
</dbReference>
<feature type="transmembrane region" description="Helical" evidence="7">
    <location>
        <begin position="247"/>
        <end position="265"/>
    </location>
</feature>
<evidence type="ECO:0000256" key="1">
    <source>
        <dbReference type="ARBA" id="ARBA00004651"/>
    </source>
</evidence>
<gene>
    <name evidence="9" type="ORF">G8770_14730</name>
</gene>
<reference evidence="9" key="1">
    <citation type="submission" date="2020-03" db="EMBL/GenBank/DDBJ databases">
        <authorList>
            <person name="Guo F."/>
        </authorList>
    </citation>
    <scope>NUCLEOTIDE SEQUENCE</scope>
    <source>
        <strain evidence="9">JCM 30134</strain>
    </source>
</reference>
<comment type="subcellular location">
    <subcellularLocation>
        <location evidence="1">Cell membrane</location>
        <topology evidence="1">Multi-pass membrane protein</topology>
    </subcellularLocation>
</comment>
<feature type="transmembrane region" description="Helical" evidence="7">
    <location>
        <begin position="41"/>
        <end position="63"/>
    </location>
</feature>
<dbReference type="RefSeq" id="WP_167188306.1">
    <property type="nucleotide sequence ID" value="NZ_JAAONZ010000012.1"/>
</dbReference>
<evidence type="ECO:0000259" key="8">
    <source>
        <dbReference type="PROSITE" id="PS50850"/>
    </source>
</evidence>
<feature type="transmembrane region" description="Helical" evidence="7">
    <location>
        <begin position="70"/>
        <end position="92"/>
    </location>
</feature>
<proteinExistence type="predicted"/>
<dbReference type="GO" id="GO:0005886">
    <property type="term" value="C:plasma membrane"/>
    <property type="evidence" value="ECO:0007669"/>
    <property type="project" value="UniProtKB-SubCell"/>
</dbReference>